<reference evidence="2 3" key="1">
    <citation type="submission" date="2021-03" db="EMBL/GenBank/DDBJ databases">
        <title>Oceanisphaera sp. nov., isolated from the intestine.</title>
        <authorList>
            <person name="Zhao L.-H."/>
            <person name="Shi L.-F."/>
        </authorList>
    </citation>
    <scope>NUCLEOTIDE SEQUENCE [LARGE SCALE GENOMIC DNA]</scope>
    <source>
        <strain evidence="2 3">DM8</strain>
    </source>
</reference>
<dbReference type="EMBL" id="JAGDFX010000009">
    <property type="protein sequence ID" value="MBO1519798.1"/>
    <property type="molecule type" value="Genomic_DNA"/>
</dbReference>
<proteinExistence type="predicted"/>
<sequence length="86" mass="10170">MFIDGPSARLRKYATLEEFQGQGIGSAVLNAIFKYLQRQPQVHYFWCDAREETIGFYQRFGMQVEGERFYKSEQAYVKMSRLLKES</sequence>
<comment type="caution">
    <text evidence="2">The sequence shown here is derived from an EMBL/GenBank/DDBJ whole genome shotgun (WGS) entry which is preliminary data.</text>
</comment>
<accession>A0ABS3NHC4</accession>
<dbReference type="PROSITE" id="PS51186">
    <property type="entry name" value="GNAT"/>
    <property type="match status" value="1"/>
</dbReference>
<evidence type="ECO:0000313" key="3">
    <source>
        <dbReference type="Proteomes" id="UP000664882"/>
    </source>
</evidence>
<dbReference type="Proteomes" id="UP000664882">
    <property type="component" value="Unassembled WGS sequence"/>
</dbReference>
<dbReference type="SUPFAM" id="SSF55729">
    <property type="entry name" value="Acyl-CoA N-acyltransferases (Nat)"/>
    <property type="match status" value="1"/>
</dbReference>
<protein>
    <submittedName>
        <fullName evidence="2">GNAT family N-acetyltransferase</fullName>
    </submittedName>
</protein>
<keyword evidence="3" id="KW-1185">Reference proteome</keyword>
<evidence type="ECO:0000259" key="1">
    <source>
        <dbReference type="PROSITE" id="PS51186"/>
    </source>
</evidence>
<organism evidence="2 3">
    <name type="scientific">Oceanisphaera pacifica</name>
    <dbReference type="NCBI Taxonomy" id="2818389"/>
    <lineage>
        <taxon>Bacteria</taxon>
        <taxon>Pseudomonadati</taxon>
        <taxon>Pseudomonadota</taxon>
        <taxon>Gammaproteobacteria</taxon>
        <taxon>Aeromonadales</taxon>
        <taxon>Aeromonadaceae</taxon>
        <taxon>Oceanisphaera</taxon>
    </lineage>
</organism>
<dbReference type="Pfam" id="PF00583">
    <property type="entry name" value="Acetyltransf_1"/>
    <property type="match status" value="1"/>
</dbReference>
<gene>
    <name evidence="2" type="ORF">J3U76_09190</name>
</gene>
<dbReference type="InterPro" id="IPR000182">
    <property type="entry name" value="GNAT_dom"/>
</dbReference>
<name>A0ABS3NHC4_9GAMM</name>
<evidence type="ECO:0000313" key="2">
    <source>
        <dbReference type="EMBL" id="MBO1519798.1"/>
    </source>
</evidence>
<dbReference type="InterPro" id="IPR016181">
    <property type="entry name" value="Acyl_CoA_acyltransferase"/>
</dbReference>
<feature type="domain" description="N-acetyltransferase" evidence="1">
    <location>
        <begin position="1"/>
        <end position="84"/>
    </location>
</feature>
<dbReference type="Gene3D" id="3.40.630.30">
    <property type="match status" value="1"/>
</dbReference>
<dbReference type="CDD" id="cd04301">
    <property type="entry name" value="NAT_SF"/>
    <property type="match status" value="1"/>
</dbReference>
<dbReference type="RefSeq" id="WP_208005671.1">
    <property type="nucleotide sequence ID" value="NZ_JAGDFX010000009.1"/>
</dbReference>